<keyword evidence="1" id="KW-0732">Signal</keyword>
<dbReference type="AlphaFoldDB" id="A0A1X7TUK2"/>
<dbReference type="PANTHER" id="PTHR13802">
    <property type="entry name" value="MUCIN 4-RELATED"/>
    <property type="match status" value="1"/>
</dbReference>
<dbReference type="Pfam" id="PF06119">
    <property type="entry name" value="NIDO"/>
    <property type="match status" value="2"/>
</dbReference>
<protein>
    <recommendedName>
        <fullName evidence="2">NIDO domain-containing protein</fullName>
    </recommendedName>
</protein>
<dbReference type="SMART" id="SM00539">
    <property type="entry name" value="NIDO"/>
    <property type="match status" value="2"/>
</dbReference>
<organism evidence="3">
    <name type="scientific">Amphimedon queenslandica</name>
    <name type="common">Sponge</name>
    <dbReference type="NCBI Taxonomy" id="400682"/>
    <lineage>
        <taxon>Eukaryota</taxon>
        <taxon>Metazoa</taxon>
        <taxon>Porifera</taxon>
        <taxon>Demospongiae</taxon>
        <taxon>Heteroscleromorpha</taxon>
        <taxon>Haplosclerida</taxon>
        <taxon>Niphatidae</taxon>
        <taxon>Amphimedon</taxon>
    </lineage>
</organism>
<feature type="domain" description="NIDO" evidence="2">
    <location>
        <begin position="96"/>
        <end position="236"/>
    </location>
</feature>
<feature type="domain" description="NIDO" evidence="2">
    <location>
        <begin position="372"/>
        <end position="519"/>
    </location>
</feature>
<dbReference type="PANTHER" id="PTHR13802:SF59">
    <property type="entry name" value="SUSHI DOMAIN-CONTAINING PROTEIN 2"/>
    <property type="match status" value="1"/>
</dbReference>
<sequence>MGSGLLTGFILVILSACYTNGLTLNDLYPYGTEHGDTMRTGDSPPIAPLQPSIDNLVGLGPAGLTATRYRVILNGYLAIASDDINKRIDLNLLTLPSASDFSNTKVYGRTTADPGLINRAMDQINEAFPYAFCRTSPPTQLIIATWIDYLKASTNLGSNFQAIVVTNGSITFGIALYVNVRIATAIITGISSIVNVYVPPDPSFFPFGTDVMDAPTMMSNSTTPGTYIFSMNDILPDTCNLACFCKARLFQFVLYGRTTADPGLINRATDQINEAFPYTFCSTSPPTQLIIATWIDQLKAGTNPLILVTNGSITFGIALYVDVSITTATTGIESAIGGVSIAADPSLFPFGTAVMDAPSMMLNSTIPGTYIFSLNHIPPGDFSNTIVYGRTTADPGLIKRAMDQINEAFPYTFCSTSPPTQLIIGTWIDHRKAGTNLGSNFQAILVTNGSITFGIALYVNVRIATADTGISSSINGVYAELDPLFPFGANVMDAPSMMLNSSIPGTYIFSLNHIPPPDSCNSVCYSCKARLVQLACETRRVNGENVPASCNY</sequence>
<name>A0A1X7TUK2_AMPQE</name>
<proteinExistence type="predicted"/>
<dbReference type="GO" id="GO:0007160">
    <property type="term" value="P:cell-matrix adhesion"/>
    <property type="evidence" value="ECO:0007669"/>
    <property type="project" value="InterPro"/>
</dbReference>
<reference evidence="3" key="1">
    <citation type="submission" date="2017-05" db="UniProtKB">
        <authorList>
            <consortium name="EnsemblMetazoa"/>
        </authorList>
    </citation>
    <scope>IDENTIFICATION</scope>
</reference>
<accession>A0A1X7TUK2</accession>
<dbReference type="InterPro" id="IPR051495">
    <property type="entry name" value="Epithelial_Barrier/Signaling"/>
</dbReference>
<evidence type="ECO:0000256" key="1">
    <source>
        <dbReference type="SAM" id="SignalP"/>
    </source>
</evidence>
<feature type="chain" id="PRO_5013276521" description="NIDO domain-containing protein" evidence="1">
    <location>
        <begin position="22"/>
        <end position="552"/>
    </location>
</feature>
<dbReference type="OrthoDB" id="6236007at2759"/>
<evidence type="ECO:0000259" key="2">
    <source>
        <dbReference type="SMART" id="SM00539"/>
    </source>
</evidence>
<dbReference type="EnsemblMetazoa" id="Aqu2.1.18859_001">
    <property type="protein sequence ID" value="Aqu2.1.18859_001"/>
    <property type="gene ID" value="Aqu2.1.18859"/>
</dbReference>
<dbReference type="InParanoid" id="A0A1X7TUK2"/>
<dbReference type="InterPro" id="IPR003886">
    <property type="entry name" value="NIDO_dom"/>
</dbReference>
<evidence type="ECO:0000313" key="3">
    <source>
        <dbReference type="EnsemblMetazoa" id="Aqu2.1.18859_001"/>
    </source>
</evidence>
<feature type="signal peptide" evidence="1">
    <location>
        <begin position="1"/>
        <end position="21"/>
    </location>
</feature>